<proteinExistence type="predicted"/>
<dbReference type="EMBL" id="JBHFNR010000100">
    <property type="protein sequence ID" value="MFB2894147.1"/>
    <property type="molecule type" value="Genomic_DNA"/>
</dbReference>
<protein>
    <submittedName>
        <fullName evidence="1">Uncharacterized protein</fullName>
    </submittedName>
</protein>
<reference evidence="1 2" key="1">
    <citation type="submission" date="2024-09" db="EMBL/GenBank/DDBJ databases">
        <title>Floridaenema gen nov. (Aerosakkonemataceae, Aerosakkonematales ord. nov., Cyanobacteria) from benthic tropical and subtropical fresh waters, with the description of four new species.</title>
        <authorList>
            <person name="Moretto J.A."/>
            <person name="Berthold D.E."/>
            <person name="Lefler F.W."/>
            <person name="Huang I.-S."/>
            <person name="Laughinghouse H. IV."/>
        </authorList>
    </citation>
    <scope>NUCLEOTIDE SEQUENCE [LARGE SCALE GENOMIC DNA]</scope>
    <source>
        <strain evidence="1 2">BLCC-F50</strain>
    </source>
</reference>
<dbReference type="Proteomes" id="UP001576784">
    <property type="component" value="Unassembled WGS sequence"/>
</dbReference>
<dbReference type="RefSeq" id="WP_413263797.1">
    <property type="nucleotide sequence ID" value="NZ_JBHFNR010000100.1"/>
</dbReference>
<accession>A0ABV4XRT9</accession>
<organism evidence="1 2">
    <name type="scientific">Floridaenema flaviceps BLCC-F50</name>
    <dbReference type="NCBI Taxonomy" id="3153642"/>
    <lineage>
        <taxon>Bacteria</taxon>
        <taxon>Bacillati</taxon>
        <taxon>Cyanobacteriota</taxon>
        <taxon>Cyanophyceae</taxon>
        <taxon>Oscillatoriophycideae</taxon>
        <taxon>Aerosakkonematales</taxon>
        <taxon>Aerosakkonemataceae</taxon>
        <taxon>Floridanema</taxon>
        <taxon>Floridanema flaviceps</taxon>
    </lineage>
</organism>
<comment type="caution">
    <text evidence="1">The sequence shown here is derived from an EMBL/GenBank/DDBJ whole genome shotgun (WGS) entry which is preliminary data.</text>
</comment>
<name>A0ABV4XRT9_9CYAN</name>
<keyword evidence="2" id="KW-1185">Reference proteome</keyword>
<sequence length="75" mass="8081">MAEQLDVSQASIIPRKTLVASVPSGEIRTEVGADGIFMVFDCDCDDALPYCSGGDNEAESLLNKGFRLVTLPKKF</sequence>
<evidence type="ECO:0000313" key="1">
    <source>
        <dbReference type="EMBL" id="MFB2894147.1"/>
    </source>
</evidence>
<gene>
    <name evidence="1" type="ORF">ACE1CI_14650</name>
</gene>
<evidence type="ECO:0000313" key="2">
    <source>
        <dbReference type="Proteomes" id="UP001576784"/>
    </source>
</evidence>